<accession>A0A432MKD0</accession>
<evidence type="ECO:0000313" key="2">
    <source>
        <dbReference type="Proteomes" id="UP000280296"/>
    </source>
</evidence>
<reference evidence="1 2" key="1">
    <citation type="submission" date="2018-12" db="EMBL/GenBank/DDBJ databases">
        <authorList>
            <person name="Toschakov S.V."/>
        </authorList>
    </citation>
    <scope>NUCLEOTIDE SEQUENCE [LARGE SCALE GENOMIC DNA]</scope>
    <source>
        <strain evidence="1 2">GM2012</strain>
    </source>
</reference>
<protein>
    <submittedName>
        <fullName evidence="1">Uncharacterized protein</fullName>
    </submittedName>
</protein>
<dbReference type="Proteomes" id="UP000280296">
    <property type="component" value="Unassembled WGS sequence"/>
</dbReference>
<evidence type="ECO:0000313" key="1">
    <source>
        <dbReference type="EMBL" id="RUL87874.1"/>
    </source>
</evidence>
<name>A0A432MKD0_9BACT</name>
<reference evidence="1 2" key="2">
    <citation type="submission" date="2019-01" db="EMBL/GenBank/DDBJ databases">
        <title>Tautonia sociabilis, a novel thermotolerant planctomycete of Isosphaeraceae family, isolated from a 4000 m deep subterranean habitat.</title>
        <authorList>
            <person name="Kovaleva O.L."/>
            <person name="Elcheninov A.G."/>
            <person name="Van Heerden E."/>
            <person name="Toshchakov S.V."/>
            <person name="Novikov A."/>
            <person name="Bonch-Osmolovskaya E.A."/>
            <person name="Kublanov I.V."/>
        </authorList>
    </citation>
    <scope>NUCLEOTIDE SEQUENCE [LARGE SCALE GENOMIC DNA]</scope>
    <source>
        <strain evidence="1 2">GM2012</strain>
    </source>
</reference>
<comment type="caution">
    <text evidence="1">The sequence shown here is derived from an EMBL/GenBank/DDBJ whole genome shotgun (WGS) entry which is preliminary data.</text>
</comment>
<dbReference type="EMBL" id="RYZH01000016">
    <property type="protein sequence ID" value="RUL87874.1"/>
    <property type="molecule type" value="Genomic_DNA"/>
</dbReference>
<keyword evidence="2" id="KW-1185">Reference proteome</keyword>
<gene>
    <name evidence="1" type="ORF">TsocGM_10095</name>
</gene>
<dbReference type="RefSeq" id="WP_126725190.1">
    <property type="nucleotide sequence ID" value="NZ_RYZH01000016.1"/>
</dbReference>
<dbReference type="OrthoDB" id="273561at2"/>
<organism evidence="1 2">
    <name type="scientific">Tautonia sociabilis</name>
    <dbReference type="NCBI Taxonomy" id="2080755"/>
    <lineage>
        <taxon>Bacteria</taxon>
        <taxon>Pseudomonadati</taxon>
        <taxon>Planctomycetota</taxon>
        <taxon>Planctomycetia</taxon>
        <taxon>Isosphaerales</taxon>
        <taxon>Isosphaeraceae</taxon>
        <taxon>Tautonia</taxon>
    </lineage>
</organism>
<proteinExistence type="predicted"/>
<dbReference type="AlphaFoldDB" id="A0A432MKD0"/>
<sequence>MTSESDHGPGCEGQIVRDALERAIAIYLELAYPETPLPEAVRRRLAWREVPGPVPLDSPPFEPSASGPDRSMTYALRLGNARYPHMKLQVQPWPSPAGFLLSVNTHDQVAVFDPSAPEAEAVRALQAVNQRFKQEIESAWEHAGLPTFLAYLKDYIQREEGSSTGS</sequence>